<dbReference type="Gene3D" id="3.40.50.720">
    <property type="entry name" value="NAD(P)-binding Rossmann-like Domain"/>
    <property type="match status" value="1"/>
</dbReference>
<comment type="caution">
    <text evidence="3">The sequence shown here is derived from an EMBL/GenBank/DDBJ whole genome shotgun (WGS) entry which is preliminary data.</text>
</comment>
<reference evidence="3" key="2">
    <citation type="submission" date="2020-09" db="EMBL/GenBank/DDBJ databases">
        <authorList>
            <person name="Sun Q."/>
            <person name="Zhou Y."/>
        </authorList>
    </citation>
    <scope>NUCLEOTIDE SEQUENCE</scope>
    <source>
        <strain evidence="3">CGMCC 4.5737</strain>
    </source>
</reference>
<dbReference type="RefSeq" id="WP_189060497.1">
    <property type="nucleotide sequence ID" value="NZ_BMMK01000025.1"/>
</dbReference>
<organism evidence="3 4">
    <name type="scientific">Longimycelium tulufanense</name>
    <dbReference type="NCBI Taxonomy" id="907463"/>
    <lineage>
        <taxon>Bacteria</taxon>
        <taxon>Bacillati</taxon>
        <taxon>Actinomycetota</taxon>
        <taxon>Actinomycetes</taxon>
        <taxon>Pseudonocardiales</taxon>
        <taxon>Pseudonocardiaceae</taxon>
        <taxon>Longimycelium</taxon>
    </lineage>
</organism>
<evidence type="ECO:0000313" key="3">
    <source>
        <dbReference type="EMBL" id="GGM70456.1"/>
    </source>
</evidence>
<evidence type="ECO:0000313" key="4">
    <source>
        <dbReference type="Proteomes" id="UP000637578"/>
    </source>
</evidence>
<gene>
    <name evidence="3" type="ORF">GCM10012275_46060</name>
</gene>
<dbReference type="InterPro" id="IPR051122">
    <property type="entry name" value="SDR_DHRS6-like"/>
</dbReference>
<evidence type="ECO:0000256" key="2">
    <source>
        <dbReference type="ARBA" id="ARBA00023002"/>
    </source>
</evidence>
<dbReference type="SUPFAM" id="SSF51735">
    <property type="entry name" value="NAD(P)-binding Rossmann-fold domains"/>
    <property type="match status" value="1"/>
</dbReference>
<dbReference type="PRINTS" id="PR00081">
    <property type="entry name" value="GDHRDH"/>
</dbReference>
<dbReference type="NCBIfam" id="NF005754">
    <property type="entry name" value="PRK07578.1"/>
    <property type="match status" value="1"/>
</dbReference>
<sequence>MKILLVGASGTLGQAVRTVLEKQHEVVTASRSSGEYTVDLTDPSSVEVLYRAVGPVDAVACTAGAVPFRPFTDLTLDDFRAGVADKLLGQVELVRRGISAVAPGGSFTLVTGVLAQDPIRTGAVASTVNGALESFVRSAAIELPKAQRINAVSPTVLTESLSSYGEFFPGFEAVSAERAALGYVKSIDGAQTGQVYRVG</sequence>
<dbReference type="GO" id="GO:0016491">
    <property type="term" value="F:oxidoreductase activity"/>
    <property type="evidence" value="ECO:0007669"/>
    <property type="project" value="UniProtKB-KW"/>
</dbReference>
<dbReference type="PANTHER" id="PTHR43477">
    <property type="entry name" value="DIHYDROANTICAPSIN 7-DEHYDROGENASE"/>
    <property type="match status" value="1"/>
</dbReference>
<dbReference type="EMBL" id="BMMK01000025">
    <property type="protein sequence ID" value="GGM70456.1"/>
    <property type="molecule type" value="Genomic_DNA"/>
</dbReference>
<dbReference type="InterPro" id="IPR036291">
    <property type="entry name" value="NAD(P)-bd_dom_sf"/>
</dbReference>
<dbReference type="AlphaFoldDB" id="A0A8J3CG32"/>
<dbReference type="InterPro" id="IPR002347">
    <property type="entry name" value="SDR_fam"/>
</dbReference>
<dbReference type="CDD" id="cd11731">
    <property type="entry name" value="Lin1944_like_SDR_c"/>
    <property type="match status" value="1"/>
</dbReference>
<keyword evidence="4" id="KW-1185">Reference proteome</keyword>
<comment type="similarity">
    <text evidence="1">Belongs to the short-chain dehydrogenases/reductases (SDR) family.</text>
</comment>
<reference evidence="3" key="1">
    <citation type="journal article" date="2014" name="Int. J. Syst. Evol. Microbiol.">
        <title>Complete genome sequence of Corynebacterium casei LMG S-19264T (=DSM 44701T), isolated from a smear-ripened cheese.</title>
        <authorList>
            <consortium name="US DOE Joint Genome Institute (JGI-PGF)"/>
            <person name="Walter F."/>
            <person name="Albersmeier A."/>
            <person name="Kalinowski J."/>
            <person name="Ruckert C."/>
        </authorList>
    </citation>
    <scope>NUCLEOTIDE SEQUENCE</scope>
    <source>
        <strain evidence="3">CGMCC 4.5737</strain>
    </source>
</reference>
<proteinExistence type="inferred from homology"/>
<evidence type="ECO:0000256" key="1">
    <source>
        <dbReference type="ARBA" id="ARBA00006484"/>
    </source>
</evidence>
<dbReference type="Proteomes" id="UP000637578">
    <property type="component" value="Unassembled WGS sequence"/>
</dbReference>
<protein>
    <submittedName>
        <fullName evidence="3">Short chain dehydrogenase</fullName>
    </submittedName>
</protein>
<dbReference type="PANTHER" id="PTHR43477:SF1">
    <property type="entry name" value="DIHYDROANTICAPSIN 7-DEHYDROGENASE"/>
    <property type="match status" value="1"/>
</dbReference>
<keyword evidence="2" id="KW-0560">Oxidoreductase</keyword>
<dbReference type="Pfam" id="PF13561">
    <property type="entry name" value="adh_short_C2"/>
    <property type="match status" value="1"/>
</dbReference>
<accession>A0A8J3CG32</accession>
<name>A0A8J3CG32_9PSEU</name>